<evidence type="ECO:0000313" key="2">
    <source>
        <dbReference type="EMBL" id="CAE1327909.1"/>
    </source>
</evidence>
<sequence length="198" mass="22797">MSSFTITLVFPLLILLHSIAFFDIIKLFFLLLTIVLFLLLSRLLPSFSFFLDYCPLSPSFETIALFLLLLRLLLFSFSRDHSTLSPSLETIVLFLLLSTLFLPFPFFKKNRSLFISLMDNEADTSLDFFLFLQNSFSFSLFFLKRVKKDLSDDVKVGLSVSIYLSIYLSNVVCAHLSIYLFNVVCAHLSIYLSIYLSI</sequence>
<feature type="transmembrane region" description="Helical" evidence="1">
    <location>
        <begin position="12"/>
        <end position="40"/>
    </location>
</feature>
<keyword evidence="3" id="KW-1185">Reference proteome</keyword>
<name>A0A812EKH5_ACAPH</name>
<feature type="transmembrane region" description="Helical" evidence="1">
    <location>
        <begin position="60"/>
        <end position="78"/>
    </location>
</feature>
<evidence type="ECO:0000313" key="3">
    <source>
        <dbReference type="Proteomes" id="UP000597762"/>
    </source>
</evidence>
<accession>A0A812EKH5</accession>
<feature type="transmembrane region" description="Helical" evidence="1">
    <location>
        <begin position="155"/>
        <end position="172"/>
    </location>
</feature>
<organism evidence="2 3">
    <name type="scientific">Acanthosepion pharaonis</name>
    <name type="common">Pharaoh cuttlefish</name>
    <name type="synonym">Sepia pharaonis</name>
    <dbReference type="NCBI Taxonomy" id="158019"/>
    <lineage>
        <taxon>Eukaryota</taxon>
        <taxon>Metazoa</taxon>
        <taxon>Spiralia</taxon>
        <taxon>Lophotrochozoa</taxon>
        <taxon>Mollusca</taxon>
        <taxon>Cephalopoda</taxon>
        <taxon>Coleoidea</taxon>
        <taxon>Decapodiformes</taxon>
        <taxon>Sepiida</taxon>
        <taxon>Sepiina</taxon>
        <taxon>Sepiidae</taxon>
        <taxon>Acanthosepion</taxon>
    </lineage>
</organism>
<comment type="caution">
    <text evidence="2">The sequence shown here is derived from an EMBL/GenBank/DDBJ whole genome shotgun (WGS) entry which is preliminary data.</text>
</comment>
<reference evidence="2" key="1">
    <citation type="submission" date="2021-01" db="EMBL/GenBank/DDBJ databases">
        <authorList>
            <person name="Li R."/>
            <person name="Bekaert M."/>
        </authorList>
    </citation>
    <scope>NUCLEOTIDE SEQUENCE</scope>
    <source>
        <strain evidence="2">Farmed</strain>
    </source>
</reference>
<feature type="transmembrane region" description="Helical" evidence="1">
    <location>
        <begin position="126"/>
        <end position="143"/>
    </location>
</feature>
<keyword evidence="1" id="KW-0812">Transmembrane</keyword>
<dbReference type="EMBL" id="CAHIKZ030005514">
    <property type="protein sequence ID" value="CAE1327909.1"/>
    <property type="molecule type" value="Genomic_DNA"/>
</dbReference>
<dbReference type="AlphaFoldDB" id="A0A812EKH5"/>
<keyword evidence="1" id="KW-0472">Membrane</keyword>
<proteinExistence type="predicted"/>
<keyword evidence="1" id="KW-1133">Transmembrane helix</keyword>
<feature type="transmembrane region" description="Helical" evidence="1">
    <location>
        <begin position="90"/>
        <end position="106"/>
    </location>
</feature>
<dbReference type="Proteomes" id="UP000597762">
    <property type="component" value="Unassembled WGS sequence"/>
</dbReference>
<gene>
    <name evidence="2" type="ORF">SPHA_77314</name>
</gene>
<evidence type="ECO:0000256" key="1">
    <source>
        <dbReference type="SAM" id="Phobius"/>
    </source>
</evidence>
<protein>
    <submittedName>
        <fullName evidence="2">Uncharacterized protein</fullName>
    </submittedName>
</protein>